<evidence type="ECO:0000259" key="1">
    <source>
        <dbReference type="Pfam" id="PF00462"/>
    </source>
</evidence>
<dbReference type="InterPro" id="IPR002109">
    <property type="entry name" value="Glutaredoxin"/>
</dbReference>
<dbReference type="Gene3D" id="3.40.30.10">
    <property type="entry name" value="Glutaredoxin"/>
    <property type="match status" value="1"/>
</dbReference>
<dbReference type="InterPro" id="IPR036249">
    <property type="entry name" value="Thioredoxin-like_sf"/>
</dbReference>
<dbReference type="CDD" id="cd02976">
    <property type="entry name" value="NrdH"/>
    <property type="match status" value="1"/>
</dbReference>
<organism evidence="2 3">
    <name type="scientific">Sarcina ventriculi</name>
    <name type="common">Clostridium ventriculi</name>
    <dbReference type="NCBI Taxonomy" id="1267"/>
    <lineage>
        <taxon>Bacteria</taxon>
        <taxon>Bacillati</taxon>
        <taxon>Bacillota</taxon>
        <taxon>Clostridia</taxon>
        <taxon>Eubacteriales</taxon>
        <taxon>Clostridiaceae</taxon>
        <taxon>Sarcina</taxon>
    </lineage>
</organism>
<dbReference type="Pfam" id="PF00462">
    <property type="entry name" value="Glutaredoxin"/>
    <property type="match status" value="1"/>
</dbReference>
<dbReference type="EMBL" id="CYZR01000010">
    <property type="protein sequence ID" value="CUO21419.1"/>
    <property type="molecule type" value="Genomic_DNA"/>
</dbReference>
<reference evidence="2 3" key="1">
    <citation type="submission" date="2015-09" db="EMBL/GenBank/DDBJ databases">
        <authorList>
            <consortium name="Pathogen Informatics"/>
        </authorList>
    </citation>
    <scope>NUCLEOTIDE SEQUENCE [LARGE SCALE GENOMIC DNA]</scope>
    <source>
        <strain evidence="2 3">2789STDY5834858</strain>
    </source>
</reference>
<dbReference type="InterPro" id="IPR011911">
    <property type="entry name" value="GlrX_YruB"/>
</dbReference>
<dbReference type="RefSeq" id="WP_055260195.1">
    <property type="nucleotide sequence ID" value="NZ_CABIXL010000010.1"/>
</dbReference>
<dbReference type="InterPro" id="IPR051548">
    <property type="entry name" value="Grx-like_ET"/>
</dbReference>
<dbReference type="Proteomes" id="UP000095488">
    <property type="component" value="Unassembled WGS sequence"/>
</dbReference>
<dbReference type="InterPro" id="IPR011767">
    <property type="entry name" value="GLR_AS"/>
</dbReference>
<dbReference type="NCBIfam" id="TIGR02196">
    <property type="entry name" value="GlrX_YruB"/>
    <property type="match status" value="1"/>
</dbReference>
<keyword evidence="3" id="KW-1185">Reference proteome</keyword>
<sequence>MVKIYTTSTCPWCTKAKEYLKSLNIDFKELNVQSDMEARNEMIKKTKQGHVPVLEINNEIIIGFKQEEIDKALNNIR</sequence>
<name>A0ABM9USD5_SARVE</name>
<evidence type="ECO:0000313" key="2">
    <source>
        <dbReference type="EMBL" id="CUO21419.1"/>
    </source>
</evidence>
<dbReference type="PROSITE" id="PS00195">
    <property type="entry name" value="GLUTAREDOXIN_1"/>
    <property type="match status" value="1"/>
</dbReference>
<dbReference type="PROSITE" id="PS51354">
    <property type="entry name" value="GLUTAREDOXIN_2"/>
    <property type="match status" value="1"/>
</dbReference>
<proteinExistence type="predicted"/>
<accession>A0ABM9USD5</accession>
<protein>
    <submittedName>
        <fullName evidence="2">Glutaredoxin-3</fullName>
    </submittedName>
</protein>
<feature type="domain" description="Glutaredoxin" evidence="1">
    <location>
        <begin position="2"/>
        <end position="61"/>
    </location>
</feature>
<dbReference type="SUPFAM" id="SSF52833">
    <property type="entry name" value="Thioredoxin-like"/>
    <property type="match status" value="1"/>
</dbReference>
<dbReference type="PANTHER" id="PTHR34386:SF1">
    <property type="entry name" value="GLUTAREDOXIN-LIKE PROTEIN NRDH"/>
    <property type="match status" value="1"/>
</dbReference>
<dbReference type="PANTHER" id="PTHR34386">
    <property type="entry name" value="GLUTAREDOXIN"/>
    <property type="match status" value="1"/>
</dbReference>
<evidence type="ECO:0000313" key="3">
    <source>
        <dbReference type="Proteomes" id="UP000095488"/>
    </source>
</evidence>
<comment type="caution">
    <text evidence="2">The sequence shown here is derived from an EMBL/GenBank/DDBJ whole genome shotgun (WGS) entry which is preliminary data.</text>
</comment>
<gene>
    <name evidence="2" type="primary">grxC</name>
    <name evidence="2" type="ORF">ERS852473_02214</name>
</gene>